<dbReference type="CDD" id="cd08645">
    <property type="entry name" value="FMT_core_GART"/>
    <property type="match status" value="1"/>
</dbReference>
<dbReference type="GO" id="GO:0005737">
    <property type="term" value="C:cytoplasm"/>
    <property type="evidence" value="ECO:0007669"/>
    <property type="project" value="TreeGrafter"/>
</dbReference>
<keyword evidence="7" id="KW-1185">Reference proteome</keyword>
<comment type="pathway">
    <text evidence="1 4">Purine metabolism; IMP biosynthesis via de novo pathway; N(2)-formyl-N(1)-(5-phospho-D-ribosyl)glycinamide from N(1)-(5-phospho-D-ribosyl)glycinamide (10-formyl THF route): step 1/1.</text>
</comment>
<feature type="domain" description="Formyl transferase N-terminal" evidence="5">
    <location>
        <begin position="3"/>
        <end position="187"/>
    </location>
</feature>
<gene>
    <name evidence="4" type="primary">purN</name>
    <name evidence="6" type="ORF">F8153_03320</name>
</gene>
<dbReference type="Proteomes" id="UP000465601">
    <property type="component" value="Unassembled WGS sequence"/>
</dbReference>
<dbReference type="UniPathway" id="UPA00074">
    <property type="reaction ID" value="UER00126"/>
</dbReference>
<evidence type="ECO:0000313" key="7">
    <source>
        <dbReference type="Proteomes" id="UP000465601"/>
    </source>
</evidence>
<dbReference type="InterPro" id="IPR002376">
    <property type="entry name" value="Formyl_transf_N"/>
</dbReference>
<name>A0A833M909_9FIRM</name>
<evidence type="ECO:0000313" key="6">
    <source>
        <dbReference type="EMBL" id="KAB3532112.1"/>
    </source>
</evidence>
<organism evidence="6 7">
    <name type="scientific">Alkaliphilus serpentinus</name>
    <dbReference type="NCBI Taxonomy" id="1482731"/>
    <lineage>
        <taxon>Bacteria</taxon>
        <taxon>Bacillati</taxon>
        <taxon>Bacillota</taxon>
        <taxon>Clostridia</taxon>
        <taxon>Peptostreptococcales</taxon>
        <taxon>Natronincolaceae</taxon>
        <taxon>Alkaliphilus</taxon>
    </lineage>
</organism>
<dbReference type="HAMAP" id="MF_01930">
    <property type="entry name" value="PurN"/>
    <property type="match status" value="1"/>
</dbReference>
<feature type="active site" description="Proton donor" evidence="4">
    <location>
        <position position="109"/>
    </location>
</feature>
<dbReference type="InterPro" id="IPR036477">
    <property type="entry name" value="Formyl_transf_N_sf"/>
</dbReference>
<keyword evidence="3 4" id="KW-0658">Purine biosynthesis</keyword>
<proteinExistence type="inferred from homology"/>
<dbReference type="InterPro" id="IPR004607">
    <property type="entry name" value="GART"/>
</dbReference>
<comment type="caution">
    <text evidence="6">The sequence shown here is derived from an EMBL/GenBank/DDBJ whole genome shotgun (WGS) entry which is preliminary data.</text>
</comment>
<dbReference type="PANTHER" id="PTHR43369:SF2">
    <property type="entry name" value="PHOSPHORIBOSYLGLYCINAMIDE FORMYLTRANSFERASE"/>
    <property type="match status" value="1"/>
</dbReference>
<dbReference type="OrthoDB" id="9806170at2"/>
<dbReference type="AlphaFoldDB" id="A0A833M909"/>
<protein>
    <recommendedName>
        <fullName evidence="4">Phosphoribosylglycinamide formyltransferase</fullName>
        <ecNumber evidence="4">2.1.2.2</ecNumber>
    </recommendedName>
    <alternativeName>
        <fullName evidence="4">5'-phosphoribosylglycinamide transformylase</fullName>
    </alternativeName>
    <alternativeName>
        <fullName evidence="4">GAR transformylase</fullName>
        <shortName evidence="4">GART</shortName>
    </alternativeName>
</protein>
<accession>A0A833M909</accession>
<feature type="binding site" evidence="4">
    <location>
        <position position="65"/>
    </location>
    <ligand>
        <name>(6R)-10-formyltetrahydrofolate</name>
        <dbReference type="ChEBI" id="CHEBI:195366"/>
    </ligand>
</feature>
<keyword evidence="2 4" id="KW-0808">Transferase</keyword>
<dbReference type="Gene3D" id="3.40.50.170">
    <property type="entry name" value="Formyl transferase, N-terminal domain"/>
    <property type="match status" value="1"/>
</dbReference>
<evidence type="ECO:0000256" key="2">
    <source>
        <dbReference type="ARBA" id="ARBA00022679"/>
    </source>
</evidence>
<evidence type="ECO:0000256" key="4">
    <source>
        <dbReference type="HAMAP-Rule" id="MF_01930"/>
    </source>
</evidence>
<comment type="catalytic activity">
    <reaction evidence="4">
        <text>N(1)-(5-phospho-beta-D-ribosyl)glycinamide + (6R)-10-formyltetrahydrofolate = N(2)-formyl-N(1)-(5-phospho-beta-D-ribosyl)glycinamide + (6S)-5,6,7,8-tetrahydrofolate + H(+)</text>
        <dbReference type="Rhea" id="RHEA:15053"/>
        <dbReference type="ChEBI" id="CHEBI:15378"/>
        <dbReference type="ChEBI" id="CHEBI:57453"/>
        <dbReference type="ChEBI" id="CHEBI:143788"/>
        <dbReference type="ChEBI" id="CHEBI:147286"/>
        <dbReference type="ChEBI" id="CHEBI:195366"/>
        <dbReference type="EC" id="2.1.2.2"/>
    </reaction>
</comment>
<dbReference type="Pfam" id="PF00551">
    <property type="entry name" value="Formyl_trans_N"/>
    <property type="match status" value="1"/>
</dbReference>
<evidence type="ECO:0000259" key="5">
    <source>
        <dbReference type="Pfam" id="PF00551"/>
    </source>
</evidence>
<sequence length="210" mass="23496">MLKIAVLISGGGTNLQALINAIEGKELAAEINLVISNKRDAYGLIRAKNHRISTEILDIKKYPLREERQKALLQLLLDHKIDLVVLAGYLDILSEGIIKEYENRIMNIHPSLIPSFSGKGFYGERVHKEAIRRGVKISGATVHFVNEETDGGPIILQEAVAVEFCDDEESLQKKVLALEHKLLPRAVKLFAEGRLKIVDDRVEIINEIES</sequence>
<reference evidence="6 7" key="1">
    <citation type="submission" date="2019-10" db="EMBL/GenBank/DDBJ databases">
        <title>Alkaliphilus serpentinus sp. nov. and Alkaliphilus pronyensis sp. nov., two novel anaerobic alkaliphilic species isolated from the serpentinized-hosted hydrothermal field of the Prony Bay (New Caledonia).</title>
        <authorList>
            <person name="Postec A."/>
        </authorList>
    </citation>
    <scope>NUCLEOTIDE SEQUENCE [LARGE SCALE GENOMIC DNA]</scope>
    <source>
        <strain evidence="6 7">LacT</strain>
    </source>
</reference>
<dbReference type="EC" id="2.1.2.2" evidence="4"/>
<feature type="binding site" evidence="4">
    <location>
        <position position="107"/>
    </location>
    <ligand>
        <name>(6R)-10-formyltetrahydrofolate</name>
        <dbReference type="ChEBI" id="CHEBI:195366"/>
    </ligand>
</feature>
<dbReference type="PANTHER" id="PTHR43369">
    <property type="entry name" value="PHOSPHORIBOSYLGLYCINAMIDE FORMYLTRANSFERASE"/>
    <property type="match status" value="1"/>
</dbReference>
<dbReference type="GO" id="GO:0004644">
    <property type="term" value="F:phosphoribosylglycinamide formyltransferase activity"/>
    <property type="evidence" value="ECO:0007669"/>
    <property type="project" value="UniProtKB-UniRule"/>
</dbReference>
<feature type="binding site" evidence="4">
    <location>
        <begin position="12"/>
        <end position="14"/>
    </location>
    <ligand>
        <name>N(1)-(5-phospho-beta-D-ribosyl)glycinamide</name>
        <dbReference type="ChEBI" id="CHEBI:143788"/>
    </ligand>
</feature>
<evidence type="ECO:0000256" key="3">
    <source>
        <dbReference type="ARBA" id="ARBA00022755"/>
    </source>
</evidence>
<evidence type="ECO:0000256" key="1">
    <source>
        <dbReference type="ARBA" id="ARBA00005054"/>
    </source>
</evidence>
<dbReference type="GO" id="GO:0006189">
    <property type="term" value="P:'de novo' IMP biosynthetic process"/>
    <property type="evidence" value="ECO:0007669"/>
    <property type="project" value="UniProtKB-UniRule"/>
</dbReference>
<dbReference type="SUPFAM" id="SSF53328">
    <property type="entry name" value="Formyltransferase"/>
    <property type="match status" value="1"/>
</dbReference>
<feature type="site" description="Raises pKa of active site His" evidence="4">
    <location>
        <position position="150"/>
    </location>
</feature>
<dbReference type="RefSeq" id="WP_151864939.1">
    <property type="nucleotide sequence ID" value="NZ_WBZB01000011.1"/>
</dbReference>
<comment type="similarity">
    <text evidence="4">Belongs to the GART family.</text>
</comment>
<dbReference type="EMBL" id="WBZB01000011">
    <property type="protein sequence ID" value="KAB3532112.1"/>
    <property type="molecule type" value="Genomic_DNA"/>
</dbReference>
<dbReference type="NCBIfam" id="TIGR00639">
    <property type="entry name" value="PurN"/>
    <property type="match status" value="1"/>
</dbReference>
<comment type="function">
    <text evidence="4">Catalyzes the transfer of a formyl group from 10-formyltetrahydrofolate to 5-phospho-ribosyl-glycinamide (GAR), producing 5-phospho-ribosyl-N-formylglycinamide (FGAR) and tetrahydrofolate.</text>
</comment>
<comment type="caution">
    <text evidence="4">Lacks conserved residue(s) required for the propagation of feature annotation.</text>
</comment>